<dbReference type="PROSITE" id="PS01081">
    <property type="entry name" value="HTH_TETR_1"/>
    <property type="match status" value="1"/>
</dbReference>
<feature type="domain" description="HTH tetR-type" evidence="5">
    <location>
        <begin position="16"/>
        <end position="76"/>
    </location>
</feature>
<dbReference type="InterPro" id="IPR050109">
    <property type="entry name" value="HTH-type_TetR-like_transc_reg"/>
</dbReference>
<dbReference type="InterPro" id="IPR023772">
    <property type="entry name" value="DNA-bd_HTH_TetR-type_CS"/>
</dbReference>
<evidence type="ECO:0000259" key="5">
    <source>
        <dbReference type="PROSITE" id="PS50977"/>
    </source>
</evidence>
<dbReference type="InterPro" id="IPR054129">
    <property type="entry name" value="DesT_TetR_C"/>
</dbReference>
<dbReference type="PROSITE" id="PS50977">
    <property type="entry name" value="HTH_TETR_2"/>
    <property type="match status" value="1"/>
</dbReference>
<dbReference type="SUPFAM" id="SSF48498">
    <property type="entry name" value="Tetracyclin repressor-like, C-terminal domain"/>
    <property type="match status" value="1"/>
</dbReference>
<keyword evidence="3" id="KW-0804">Transcription</keyword>
<keyword evidence="2 4" id="KW-0238">DNA-binding</keyword>
<evidence type="ECO:0000256" key="4">
    <source>
        <dbReference type="PROSITE-ProRule" id="PRU00335"/>
    </source>
</evidence>
<dbReference type="PANTHER" id="PTHR30055:SF226">
    <property type="entry name" value="HTH-TYPE TRANSCRIPTIONAL REGULATOR PKSA"/>
    <property type="match status" value="1"/>
</dbReference>
<dbReference type="SUPFAM" id="SSF46689">
    <property type="entry name" value="Homeodomain-like"/>
    <property type="match status" value="1"/>
</dbReference>
<dbReference type="Proteomes" id="UP001499854">
    <property type="component" value="Unassembled WGS sequence"/>
</dbReference>
<organism evidence="6 7">
    <name type="scientific">Catenulispora subtropica</name>
    <dbReference type="NCBI Taxonomy" id="450798"/>
    <lineage>
        <taxon>Bacteria</taxon>
        <taxon>Bacillati</taxon>
        <taxon>Actinomycetota</taxon>
        <taxon>Actinomycetes</taxon>
        <taxon>Catenulisporales</taxon>
        <taxon>Catenulisporaceae</taxon>
        <taxon>Catenulispora</taxon>
    </lineage>
</organism>
<proteinExistence type="predicted"/>
<comment type="caution">
    <text evidence="6">The sequence shown here is derived from an EMBL/GenBank/DDBJ whole genome shotgun (WGS) entry which is preliminary data.</text>
</comment>
<evidence type="ECO:0000256" key="3">
    <source>
        <dbReference type="ARBA" id="ARBA00023163"/>
    </source>
</evidence>
<dbReference type="Pfam" id="PF21943">
    <property type="entry name" value="TetR_C_46"/>
    <property type="match status" value="1"/>
</dbReference>
<dbReference type="PANTHER" id="PTHR30055">
    <property type="entry name" value="HTH-TYPE TRANSCRIPTIONAL REGULATOR RUTR"/>
    <property type="match status" value="1"/>
</dbReference>
<feature type="DNA-binding region" description="H-T-H motif" evidence="4">
    <location>
        <begin position="39"/>
        <end position="58"/>
    </location>
</feature>
<gene>
    <name evidence="6" type="ORF">GCM10009838_04580</name>
</gene>
<evidence type="ECO:0000256" key="1">
    <source>
        <dbReference type="ARBA" id="ARBA00023015"/>
    </source>
</evidence>
<dbReference type="RefSeq" id="WP_344655201.1">
    <property type="nucleotide sequence ID" value="NZ_BAAAQM010000002.1"/>
</dbReference>
<dbReference type="InterPro" id="IPR009057">
    <property type="entry name" value="Homeodomain-like_sf"/>
</dbReference>
<dbReference type="PRINTS" id="PR00455">
    <property type="entry name" value="HTHTETR"/>
</dbReference>
<evidence type="ECO:0000256" key="2">
    <source>
        <dbReference type="ARBA" id="ARBA00023125"/>
    </source>
</evidence>
<keyword evidence="7" id="KW-1185">Reference proteome</keyword>
<dbReference type="InterPro" id="IPR001647">
    <property type="entry name" value="HTH_TetR"/>
</dbReference>
<keyword evidence="1" id="KW-0805">Transcription regulation</keyword>
<sequence>MIDAGGAPRRKRVPRAEREQQILAAAEEVFAERGFQATSMDEVSLRVGVSKPMLYEYFTSKEGLLLACVARIRADLHSATLDAMARAERDGPRAVLEAGLEAYFDFADRHGRAWAVLLNESVIVAGPAEEAIEAIRGQQTLLIQEALGRWLPSASPERVAVFAHGLIGASERVARWRLREGAGIKPRETAALLADAFWPGFAVEAGLPPGQDSAKGRIR</sequence>
<reference evidence="6 7" key="1">
    <citation type="journal article" date="2019" name="Int. J. Syst. Evol. Microbiol.">
        <title>The Global Catalogue of Microorganisms (GCM) 10K type strain sequencing project: providing services to taxonomists for standard genome sequencing and annotation.</title>
        <authorList>
            <consortium name="The Broad Institute Genomics Platform"/>
            <consortium name="The Broad Institute Genome Sequencing Center for Infectious Disease"/>
            <person name="Wu L."/>
            <person name="Ma J."/>
        </authorList>
    </citation>
    <scope>NUCLEOTIDE SEQUENCE [LARGE SCALE GENOMIC DNA]</scope>
    <source>
        <strain evidence="6 7">JCM 16013</strain>
    </source>
</reference>
<evidence type="ECO:0000313" key="6">
    <source>
        <dbReference type="EMBL" id="GAA1952537.1"/>
    </source>
</evidence>
<dbReference type="Gene3D" id="1.10.357.10">
    <property type="entry name" value="Tetracycline Repressor, domain 2"/>
    <property type="match status" value="1"/>
</dbReference>
<accession>A0ABN2QHR4</accession>
<evidence type="ECO:0000313" key="7">
    <source>
        <dbReference type="Proteomes" id="UP001499854"/>
    </source>
</evidence>
<protein>
    <submittedName>
        <fullName evidence="6">TetR/AcrR family transcriptional regulator</fullName>
    </submittedName>
</protein>
<dbReference type="Pfam" id="PF00440">
    <property type="entry name" value="TetR_N"/>
    <property type="match status" value="1"/>
</dbReference>
<dbReference type="InterPro" id="IPR036271">
    <property type="entry name" value="Tet_transcr_reg_TetR-rel_C_sf"/>
</dbReference>
<name>A0ABN2QHR4_9ACTN</name>
<dbReference type="EMBL" id="BAAAQM010000002">
    <property type="protein sequence ID" value="GAA1952537.1"/>
    <property type="molecule type" value="Genomic_DNA"/>
</dbReference>